<dbReference type="SUPFAM" id="SSF48403">
    <property type="entry name" value="Ankyrin repeat"/>
    <property type="match status" value="1"/>
</dbReference>
<dbReference type="InterPro" id="IPR002110">
    <property type="entry name" value="Ankyrin_rpt"/>
</dbReference>
<feature type="compositionally biased region" description="Acidic residues" evidence="2">
    <location>
        <begin position="17"/>
        <end position="47"/>
    </location>
</feature>
<keyword evidence="1" id="KW-0040">ANK repeat</keyword>
<reference evidence="3" key="1">
    <citation type="submission" date="2016-06" db="UniProtKB">
        <authorList>
            <consortium name="WormBaseParasite"/>
        </authorList>
    </citation>
    <scope>IDENTIFICATION</scope>
</reference>
<protein>
    <submittedName>
        <fullName evidence="3">ANK_REP_REGION domain-containing protein</fullName>
    </submittedName>
</protein>
<sequence length="158" mass="17259">LLDSKPGKLSTPLNSDSSDESTEVDDDDDDDEEEDVNGDEEVEEEEEPQHSANVELNRKGVEEKVTTSPQLNEAIARVSVSNDKSKQGIEKRPQNRMEADSISPRSSASHTPSAGVCSVLLNYPLAEGRTLLHVAVEFQQEPEVVSLLLESGCDPTIR</sequence>
<accession>A0A183B3C0</accession>
<dbReference type="PROSITE" id="PS50297">
    <property type="entry name" value="ANK_REP_REGION"/>
    <property type="match status" value="1"/>
</dbReference>
<name>A0A183B3C0_9TREM</name>
<feature type="compositionally biased region" description="Basic and acidic residues" evidence="2">
    <location>
        <begin position="56"/>
        <end position="65"/>
    </location>
</feature>
<feature type="region of interest" description="Disordered" evidence="2">
    <location>
        <begin position="1"/>
        <end position="113"/>
    </location>
</feature>
<dbReference type="AlphaFoldDB" id="A0A183B3C0"/>
<feature type="compositionally biased region" description="Basic and acidic residues" evidence="2">
    <location>
        <begin position="83"/>
        <end position="99"/>
    </location>
</feature>
<evidence type="ECO:0000313" key="3">
    <source>
        <dbReference type="WBParaSite" id="ECPE_0001374501-mRNA-1"/>
    </source>
</evidence>
<dbReference type="WBParaSite" id="ECPE_0001374501-mRNA-1">
    <property type="protein sequence ID" value="ECPE_0001374501-mRNA-1"/>
    <property type="gene ID" value="ECPE_0001374501"/>
</dbReference>
<dbReference type="Gene3D" id="1.25.40.20">
    <property type="entry name" value="Ankyrin repeat-containing domain"/>
    <property type="match status" value="1"/>
</dbReference>
<feature type="compositionally biased region" description="Polar residues" evidence="2">
    <location>
        <begin position="103"/>
        <end position="112"/>
    </location>
</feature>
<dbReference type="Pfam" id="PF00023">
    <property type="entry name" value="Ank"/>
    <property type="match status" value="1"/>
</dbReference>
<evidence type="ECO:0000256" key="1">
    <source>
        <dbReference type="PROSITE-ProRule" id="PRU00023"/>
    </source>
</evidence>
<evidence type="ECO:0000256" key="2">
    <source>
        <dbReference type="SAM" id="MobiDB-lite"/>
    </source>
</evidence>
<dbReference type="PROSITE" id="PS50088">
    <property type="entry name" value="ANK_REPEAT"/>
    <property type="match status" value="1"/>
</dbReference>
<organism evidence="3">
    <name type="scientific">Echinostoma caproni</name>
    <dbReference type="NCBI Taxonomy" id="27848"/>
    <lineage>
        <taxon>Eukaryota</taxon>
        <taxon>Metazoa</taxon>
        <taxon>Spiralia</taxon>
        <taxon>Lophotrochozoa</taxon>
        <taxon>Platyhelminthes</taxon>
        <taxon>Trematoda</taxon>
        <taxon>Digenea</taxon>
        <taxon>Plagiorchiida</taxon>
        <taxon>Echinostomata</taxon>
        <taxon>Echinostomatoidea</taxon>
        <taxon>Echinostomatidae</taxon>
        <taxon>Echinostoma</taxon>
    </lineage>
</organism>
<dbReference type="InterPro" id="IPR036770">
    <property type="entry name" value="Ankyrin_rpt-contain_sf"/>
</dbReference>
<feature type="repeat" description="ANK" evidence="1">
    <location>
        <begin position="127"/>
        <end position="158"/>
    </location>
</feature>
<proteinExistence type="predicted"/>